<dbReference type="InterPro" id="IPR018392">
    <property type="entry name" value="LysM"/>
</dbReference>
<dbReference type="InterPro" id="IPR024300">
    <property type="entry name" value="SipL_SPOCS_dom"/>
</dbReference>
<reference evidence="2 3" key="1">
    <citation type="submission" date="2016-10" db="EMBL/GenBank/DDBJ databases">
        <authorList>
            <person name="de Groot N.N."/>
        </authorList>
    </citation>
    <scope>NUCLEOTIDE SEQUENCE [LARGE SCALE GENOMIC DNA]</scope>
    <source>
        <strain evidence="2 3">DSM 18979</strain>
    </source>
</reference>
<evidence type="ECO:0000259" key="1">
    <source>
        <dbReference type="PROSITE" id="PS51782"/>
    </source>
</evidence>
<dbReference type="Proteomes" id="UP000199568">
    <property type="component" value="Unassembled WGS sequence"/>
</dbReference>
<dbReference type="RefSeq" id="WP_090440149.1">
    <property type="nucleotide sequence ID" value="NZ_FOHU01000003.1"/>
</dbReference>
<evidence type="ECO:0000313" key="3">
    <source>
        <dbReference type="Proteomes" id="UP000199568"/>
    </source>
</evidence>
<evidence type="ECO:0000313" key="2">
    <source>
        <dbReference type="EMBL" id="SES94695.1"/>
    </source>
</evidence>
<feature type="domain" description="LysM" evidence="1">
    <location>
        <begin position="472"/>
        <end position="516"/>
    </location>
</feature>
<accession>A0A1I0AKD0</accession>
<dbReference type="EMBL" id="FOHU01000003">
    <property type="protein sequence ID" value="SES94695.1"/>
    <property type="molecule type" value="Genomic_DNA"/>
</dbReference>
<name>A0A1I0AKD0_9FIRM</name>
<dbReference type="PROSITE" id="PS51782">
    <property type="entry name" value="LYSM"/>
    <property type="match status" value="1"/>
</dbReference>
<dbReference type="OrthoDB" id="9779340at2"/>
<protein>
    <submittedName>
        <fullName evidence="2">LysM domain-containing protein</fullName>
    </submittedName>
</protein>
<dbReference type="AlphaFoldDB" id="A0A1I0AKD0"/>
<dbReference type="SMART" id="SM00257">
    <property type="entry name" value="LysM"/>
    <property type="match status" value="1"/>
</dbReference>
<gene>
    <name evidence="2" type="ORF">SAMN05660297_00965</name>
</gene>
<dbReference type="Gene3D" id="3.10.350.10">
    <property type="entry name" value="LysM domain"/>
    <property type="match status" value="1"/>
</dbReference>
<dbReference type="CDD" id="cd00118">
    <property type="entry name" value="LysM"/>
    <property type="match status" value="1"/>
</dbReference>
<dbReference type="InterPro" id="IPR036779">
    <property type="entry name" value="LysM_dom_sf"/>
</dbReference>
<organism evidence="2 3">
    <name type="scientific">Natronincola peptidivorans</name>
    <dbReference type="NCBI Taxonomy" id="426128"/>
    <lineage>
        <taxon>Bacteria</taxon>
        <taxon>Bacillati</taxon>
        <taxon>Bacillota</taxon>
        <taxon>Clostridia</taxon>
        <taxon>Peptostreptococcales</taxon>
        <taxon>Natronincolaceae</taxon>
        <taxon>Natronincola</taxon>
    </lineage>
</organism>
<dbReference type="Pfam" id="PF12673">
    <property type="entry name" value="SipL"/>
    <property type="match status" value="3"/>
</dbReference>
<proteinExistence type="predicted"/>
<dbReference type="Pfam" id="PF01476">
    <property type="entry name" value="LysM"/>
    <property type="match status" value="1"/>
</dbReference>
<dbReference type="SUPFAM" id="SSF54106">
    <property type="entry name" value="LysM domain"/>
    <property type="match status" value="1"/>
</dbReference>
<sequence>MAVELMKDLLKVDKLVGENTVQAIIEGDILAPDAKPDITRVVAMDGNIQVNKQETQDNKILVEGNLQFKVLYASDKGEEPLYSIDSSTDFKEVIELEGITPQMKNEVTAEVEHIDYTLNNERKIGVKAVINMAGKVAEETQVEITKDLEGMEDIEVLKETLQYTDIIGTNSSDTLVKDAFELEADLPEMKEILKWYATPVEKETKITDGKVIVGGNLIIEVLYIGEEEEQPLNVIKKEMPFTHFIEIPEAYNDMGYKLKMKTEEIYTDIKENADGERKILEVEGIVHIEATVMENQKREVVVDAYSPSKGLNLEKSRLELKENLGIHRSQVLLRETIDLPANHPPMAQIFSINAKPIVTDYSIIENKAMLEGVLETTIIYTSEEGIQPIYSYMQEIPFRHPIEIDGLTSEMNVDIELLVQDLDYDRINEEQVEVKMNIGTTCEAYSIKAIDVISHVEEREEAVDITKRPSLTIYFFQEGDSLWKIAKKYHTTVQDIMTNNEIENPEDIKPGDQIIIEKIYNFKF</sequence>
<dbReference type="STRING" id="426128.SAMN05660297_00965"/>
<keyword evidence="3" id="KW-1185">Reference proteome</keyword>